<evidence type="ECO:0000256" key="5">
    <source>
        <dbReference type="ARBA" id="ARBA00023128"/>
    </source>
</evidence>
<keyword evidence="11" id="KW-1185">Reference proteome</keyword>
<dbReference type="PANTHER" id="PTHR13124">
    <property type="entry name" value="39S RIBOSOMAL PROTEIN L46, MITOCHONDRIAL PRECURSOR-RELATED"/>
    <property type="match status" value="1"/>
</dbReference>
<dbReference type="InterPro" id="IPR021757">
    <property type="entry name" value="Ribosomal_mL46_N"/>
</dbReference>
<protein>
    <recommendedName>
        <fullName evidence="7">Large ribosomal subunit protein mL46</fullName>
    </recommendedName>
</protein>
<name>A0AAN7U604_9MYCE</name>
<dbReference type="CDD" id="cd04661">
    <property type="entry name" value="NUDIX_MRP_L46"/>
    <property type="match status" value="1"/>
</dbReference>
<keyword evidence="4" id="KW-0689">Ribosomal protein</keyword>
<dbReference type="PANTHER" id="PTHR13124:SF12">
    <property type="entry name" value="LARGE RIBOSOMAL SUBUNIT PROTEIN ML46"/>
    <property type="match status" value="1"/>
</dbReference>
<evidence type="ECO:0000256" key="3">
    <source>
        <dbReference type="ARBA" id="ARBA00022946"/>
    </source>
</evidence>
<dbReference type="GO" id="GO:0005762">
    <property type="term" value="C:mitochondrial large ribosomal subunit"/>
    <property type="evidence" value="ECO:0007669"/>
    <property type="project" value="TreeGrafter"/>
</dbReference>
<dbReference type="GO" id="GO:0003735">
    <property type="term" value="F:structural constituent of ribosome"/>
    <property type="evidence" value="ECO:0007669"/>
    <property type="project" value="InterPro"/>
</dbReference>
<feature type="compositionally biased region" description="Acidic residues" evidence="8">
    <location>
        <begin position="186"/>
        <end position="195"/>
    </location>
</feature>
<dbReference type="SUPFAM" id="SSF55811">
    <property type="entry name" value="Nudix"/>
    <property type="match status" value="1"/>
</dbReference>
<evidence type="ECO:0000259" key="9">
    <source>
        <dbReference type="Pfam" id="PF11788"/>
    </source>
</evidence>
<feature type="domain" description="Large ribosomal subunit protein mL46 N-terminal" evidence="9">
    <location>
        <begin position="121"/>
        <end position="208"/>
    </location>
</feature>
<reference evidence="10 11" key="1">
    <citation type="submission" date="2023-11" db="EMBL/GenBank/DDBJ databases">
        <title>Dfirmibasis_genome.</title>
        <authorList>
            <person name="Edelbroek B."/>
            <person name="Kjellin J."/>
            <person name="Jerlstrom-Hultqvist J."/>
            <person name="Soderbom F."/>
        </authorList>
    </citation>
    <scope>NUCLEOTIDE SEQUENCE [LARGE SCALE GENOMIC DNA]</scope>
    <source>
        <strain evidence="10 11">TNS-C-14</strain>
    </source>
</reference>
<evidence type="ECO:0000313" key="10">
    <source>
        <dbReference type="EMBL" id="KAK5579630.1"/>
    </source>
</evidence>
<dbReference type="InterPro" id="IPR040008">
    <property type="entry name" value="Ribosomal_mL46"/>
</dbReference>
<dbReference type="GO" id="GO:0005743">
    <property type="term" value="C:mitochondrial inner membrane"/>
    <property type="evidence" value="ECO:0007669"/>
    <property type="project" value="UniProtKB-ARBA"/>
</dbReference>
<evidence type="ECO:0000256" key="8">
    <source>
        <dbReference type="SAM" id="MobiDB-lite"/>
    </source>
</evidence>
<dbReference type="InterPro" id="IPR015797">
    <property type="entry name" value="NUDIX_hydrolase-like_dom_sf"/>
</dbReference>
<comment type="caution">
    <text evidence="10">The sequence shown here is derived from an EMBL/GenBank/DDBJ whole genome shotgun (WGS) entry which is preliminary data.</text>
</comment>
<organism evidence="10 11">
    <name type="scientific">Dictyostelium firmibasis</name>
    <dbReference type="NCBI Taxonomy" id="79012"/>
    <lineage>
        <taxon>Eukaryota</taxon>
        <taxon>Amoebozoa</taxon>
        <taxon>Evosea</taxon>
        <taxon>Eumycetozoa</taxon>
        <taxon>Dictyostelia</taxon>
        <taxon>Dictyosteliales</taxon>
        <taxon>Dictyosteliaceae</taxon>
        <taxon>Dictyostelium</taxon>
    </lineage>
</organism>
<evidence type="ECO:0000256" key="4">
    <source>
        <dbReference type="ARBA" id="ARBA00022980"/>
    </source>
</evidence>
<dbReference type="FunFam" id="3.90.79.10:FF:000018">
    <property type="entry name" value="39S ribosomal protein L46, mitochondrial"/>
    <property type="match status" value="1"/>
</dbReference>
<comment type="similarity">
    <text evidence="2">Belongs to the mitochondrion-specific ribosomal protein mL46 family.</text>
</comment>
<keyword evidence="3" id="KW-0809">Transit peptide</keyword>
<evidence type="ECO:0000256" key="6">
    <source>
        <dbReference type="ARBA" id="ARBA00023274"/>
    </source>
</evidence>
<comment type="subcellular location">
    <subcellularLocation>
        <location evidence="1">Mitochondrion</location>
    </subcellularLocation>
</comment>
<dbReference type="InterPro" id="IPR033650">
    <property type="entry name" value="Ribosomal_mL46_NUDIX"/>
</dbReference>
<dbReference type="AlphaFoldDB" id="A0AAN7U604"/>
<evidence type="ECO:0000256" key="1">
    <source>
        <dbReference type="ARBA" id="ARBA00004173"/>
    </source>
</evidence>
<evidence type="ECO:0000256" key="2">
    <source>
        <dbReference type="ARBA" id="ARBA00009070"/>
    </source>
</evidence>
<feature type="region of interest" description="Disordered" evidence="8">
    <location>
        <begin position="175"/>
        <end position="210"/>
    </location>
</feature>
<dbReference type="EMBL" id="JAVFKY010000003">
    <property type="protein sequence ID" value="KAK5579630.1"/>
    <property type="molecule type" value="Genomic_DNA"/>
</dbReference>
<proteinExistence type="inferred from homology"/>
<evidence type="ECO:0000313" key="11">
    <source>
        <dbReference type="Proteomes" id="UP001344447"/>
    </source>
</evidence>
<gene>
    <name evidence="10" type="ORF">RB653_009315</name>
</gene>
<keyword evidence="6" id="KW-0687">Ribonucleoprotein</keyword>
<keyword evidence="5" id="KW-0496">Mitochondrion</keyword>
<accession>A0AAN7U604</accession>
<dbReference type="Proteomes" id="UP001344447">
    <property type="component" value="Unassembled WGS sequence"/>
</dbReference>
<dbReference type="Gene3D" id="3.90.79.10">
    <property type="entry name" value="Nucleoside Triphosphate Pyrophosphohydrolase"/>
    <property type="match status" value="1"/>
</dbReference>
<evidence type="ECO:0000256" key="7">
    <source>
        <dbReference type="ARBA" id="ARBA00035190"/>
    </source>
</evidence>
<feature type="compositionally biased region" description="Basic and acidic residues" evidence="8">
    <location>
        <begin position="175"/>
        <end position="185"/>
    </location>
</feature>
<dbReference type="Pfam" id="PF11788">
    <property type="entry name" value="MRP-L46"/>
    <property type="match status" value="1"/>
</dbReference>
<sequence>MNNLVKISKNLLLNNNVKLLKRGFASEAAVQSVIAHADKREAERLERKKRAQELSKREDLRSNGSKLLEKFEIPRIIDLQDPEILKEDPVIAKLMEAARQRVKESNDKIEKAANPKYQDQYKYTSGVIIERFPSLNPLPNEIEKTYIKSYERLQEIVRRDPIRFVSLVEDLPEFKEESREKKDQEGAQDEFEEDFSNYTPESRLTEDDIKDNRKSLDRKLDKSLYLIINKSGSRYDWQFPSTNWIKGESMKNTAERSLRDSLGSNWKYFIPSQAPCGVFKYSVDEDVQELIKAQGIKEFFYRANYFGGDFQINPKIVKDHLWVTKDELKEYFDEEYYNETIKLIFDDCYYAYVTEPL</sequence>